<dbReference type="SUPFAM" id="SSF48452">
    <property type="entry name" value="TPR-like"/>
    <property type="match status" value="1"/>
</dbReference>
<dbReference type="Gene3D" id="1.25.40.10">
    <property type="entry name" value="Tetratricopeptide repeat domain"/>
    <property type="match status" value="1"/>
</dbReference>
<dbReference type="PROSITE" id="PS50005">
    <property type="entry name" value="TPR"/>
    <property type="match status" value="1"/>
</dbReference>
<dbReference type="EMBL" id="CVLB01000001">
    <property type="protein sequence ID" value="CRF32234.1"/>
    <property type="molecule type" value="Genomic_DNA"/>
</dbReference>
<evidence type="ECO:0000256" key="1">
    <source>
        <dbReference type="PROSITE-ProRule" id="PRU00339"/>
    </source>
</evidence>
<dbReference type="Gene3D" id="2.30.30.40">
    <property type="entry name" value="SH3 Domains"/>
    <property type="match status" value="1"/>
</dbReference>
<evidence type="ECO:0000256" key="2">
    <source>
        <dbReference type="SAM" id="Phobius"/>
    </source>
</evidence>
<dbReference type="PROSITE" id="PS51781">
    <property type="entry name" value="SH3B"/>
    <property type="match status" value="1"/>
</dbReference>
<accession>A0A0G4K504</accession>
<feature type="repeat" description="TPR" evidence="1">
    <location>
        <begin position="59"/>
        <end position="92"/>
    </location>
</feature>
<dbReference type="InterPro" id="IPR011990">
    <property type="entry name" value="TPR-like_helical_dom_sf"/>
</dbReference>
<name>A0A0G4K504_9SPIR</name>
<keyword evidence="1" id="KW-0802">TPR repeat</keyword>
<dbReference type="InterPro" id="IPR003646">
    <property type="entry name" value="SH3-like_bac-type"/>
</dbReference>
<keyword evidence="5" id="KW-1185">Reference proteome</keyword>
<feature type="transmembrane region" description="Helical" evidence="2">
    <location>
        <begin position="112"/>
        <end position="135"/>
    </location>
</feature>
<sequence length="223" mass="25498">MKKLIIVLLLFQSYYLCIAADLDKLNNLFESANKLYNDGKYLEANYLYKDIAASNFVSKDLYYNLASSYAAIGSNGYAVLYYEKALNISPFDKETKVMINSLTGNNDYDSQLIIIMYGFLILFLIFFTLMIIMFIKRKKINKFLLMLSIVLLIPTAILNNNINSDYVITIDDANLYSGSSTKSSIVSQISEGEKLKVLEEYTNWYYVKGNFKGWISKSSAEKI</sequence>
<organism evidence="4 5">
    <name type="scientific">Brachyspira suanatina</name>
    <dbReference type="NCBI Taxonomy" id="381802"/>
    <lineage>
        <taxon>Bacteria</taxon>
        <taxon>Pseudomonadati</taxon>
        <taxon>Spirochaetota</taxon>
        <taxon>Spirochaetia</taxon>
        <taxon>Brachyspirales</taxon>
        <taxon>Brachyspiraceae</taxon>
        <taxon>Brachyspira</taxon>
    </lineage>
</organism>
<reference evidence="5" key="1">
    <citation type="submission" date="2015-04" db="EMBL/GenBank/DDBJ databases">
        <authorList>
            <person name="Mushtaq Mamoona"/>
        </authorList>
    </citation>
    <scope>NUCLEOTIDE SEQUENCE [LARGE SCALE GENOMIC DNA]</scope>
    <source>
        <strain evidence="5">AN4859/03</strain>
    </source>
</reference>
<gene>
    <name evidence="4" type="ORF">BRSU_0664</name>
</gene>
<feature type="domain" description="SH3b" evidence="3">
    <location>
        <begin position="163"/>
        <end position="223"/>
    </location>
</feature>
<evidence type="ECO:0000259" key="3">
    <source>
        <dbReference type="PROSITE" id="PS51781"/>
    </source>
</evidence>
<dbReference type="SMART" id="SM00287">
    <property type="entry name" value="SH3b"/>
    <property type="match status" value="1"/>
</dbReference>
<dbReference type="Pfam" id="PF08239">
    <property type="entry name" value="SH3_3"/>
    <property type="match status" value="1"/>
</dbReference>
<proteinExistence type="predicted"/>
<dbReference type="RefSeq" id="WP_048593772.1">
    <property type="nucleotide sequence ID" value="NZ_CVLB01000001.1"/>
</dbReference>
<evidence type="ECO:0000313" key="4">
    <source>
        <dbReference type="EMBL" id="CRF32234.1"/>
    </source>
</evidence>
<dbReference type="InterPro" id="IPR019734">
    <property type="entry name" value="TPR_rpt"/>
</dbReference>
<keyword evidence="2" id="KW-0812">Transmembrane</keyword>
<dbReference type="AlphaFoldDB" id="A0A0G4K504"/>
<keyword evidence="2" id="KW-0472">Membrane</keyword>
<evidence type="ECO:0000313" key="5">
    <source>
        <dbReference type="Proteomes" id="UP000043763"/>
    </source>
</evidence>
<dbReference type="OrthoDB" id="307272at2"/>
<keyword evidence="2" id="KW-1133">Transmembrane helix</keyword>
<protein>
    <submittedName>
        <fullName evidence="4">Aerotolerance protein</fullName>
    </submittedName>
</protein>
<dbReference type="Proteomes" id="UP000043763">
    <property type="component" value="Unassembled WGS sequence"/>
</dbReference>